<evidence type="ECO:0000313" key="9">
    <source>
        <dbReference type="Proteomes" id="UP000228976"/>
    </source>
</evidence>
<dbReference type="PANTHER" id="PTHR38039:SF1">
    <property type="entry name" value="TOXIN YOEB"/>
    <property type="match status" value="1"/>
</dbReference>
<keyword evidence="2" id="KW-1277">Toxin-antitoxin system</keyword>
<dbReference type="PANTHER" id="PTHR38039">
    <property type="entry name" value="TOXIN YOEB"/>
    <property type="match status" value="1"/>
</dbReference>
<sequence>MIIAWHDLAWEEYLFWQSQDKKTLKRINRLILDITRNGYNCTGNPEPLRGNLRSYWSVRIDKKNRLVFRIQENNLEIIECGGHYSH</sequence>
<comment type="similarity">
    <text evidence="1">Belongs to the YoeB family.</text>
</comment>
<dbReference type="Pfam" id="PF06769">
    <property type="entry name" value="YoeB_toxin"/>
    <property type="match status" value="1"/>
</dbReference>
<dbReference type="GO" id="GO:0016787">
    <property type="term" value="F:hydrolase activity"/>
    <property type="evidence" value="ECO:0007669"/>
    <property type="project" value="UniProtKB-KW"/>
</dbReference>
<evidence type="ECO:0000256" key="6">
    <source>
        <dbReference type="ARBA" id="ARBA00030388"/>
    </source>
</evidence>
<dbReference type="InterPro" id="IPR035093">
    <property type="entry name" value="RelE/ParE_toxin_dom_sf"/>
</dbReference>
<dbReference type="GO" id="GO:0004519">
    <property type="term" value="F:endonuclease activity"/>
    <property type="evidence" value="ECO:0007669"/>
    <property type="project" value="UniProtKB-KW"/>
</dbReference>
<evidence type="ECO:0000256" key="3">
    <source>
        <dbReference type="ARBA" id="ARBA00022722"/>
    </source>
</evidence>
<accession>A0A261FCE0</accession>
<dbReference type="InterPro" id="IPR009614">
    <property type="entry name" value="YoeB_toxin"/>
</dbReference>
<evidence type="ECO:0000256" key="2">
    <source>
        <dbReference type="ARBA" id="ARBA00022649"/>
    </source>
</evidence>
<dbReference type="EMBL" id="MWWU01000001">
    <property type="protein sequence ID" value="OZG56802.1"/>
    <property type="molecule type" value="Genomic_DNA"/>
</dbReference>
<dbReference type="NCBIfam" id="TIGR02116">
    <property type="entry name" value="toxin_Txe_YoeB"/>
    <property type="match status" value="1"/>
</dbReference>
<keyword evidence="9" id="KW-1185">Reference proteome</keyword>
<keyword evidence="5" id="KW-0378">Hydrolase</keyword>
<gene>
    <name evidence="8" type="ORF">AEAE_0111</name>
</gene>
<keyword evidence="4" id="KW-0255">Endonuclease</keyword>
<dbReference type="AlphaFoldDB" id="A0A261FCE0"/>
<dbReference type="Gene3D" id="3.30.2310.20">
    <property type="entry name" value="RelE-like"/>
    <property type="match status" value="1"/>
</dbReference>
<evidence type="ECO:0000256" key="7">
    <source>
        <dbReference type="ARBA" id="ARBA00050056"/>
    </source>
</evidence>
<proteinExistence type="inferred from homology"/>
<dbReference type="GO" id="GO:0006401">
    <property type="term" value="P:RNA catabolic process"/>
    <property type="evidence" value="ECO:0007669"/>
    <property type="project" value="InterPro"/>
</dbReference>
<dbReference type="Proteomes" id="UP000228976">
    <property type="component" value="Unassembled WGS sequence"/>
</dbReference>
<protein>
    <recommendedName>
        <fullName evidence="7">Endoribonuclease YoeB</fullName>
    </recommendedName>
    <alternativeName>
        <fullName evidence="6">Putative mRNA interferase YoeB</fullName>
    </alternativeName>
</protein>
<evidence type="ECO:0000256" key="4">
    <source>
        <dbReference type="ARBA" id="ARBA00022759"/>
    </source>
</evidence>
<comment type="caution">
    <text evidence="8">The sequence shown here is derived from an EMBL/GenBank/DDBJ whole genome shotgun (WGS) entry which is preliminary data.</text>
</comment>
<dbReference type="RefSeq" id="WP_169711581.1">
    <property type="nucleotide sequence ID" value="NZ_JACBYZ010000001.1"/>
</dbReference>
<evidence type="ECO:0000313" key="8">
    <source>
        <dbReference type="EMBL" id="OZG56802.1"/>
    </source>
</evidence>
<dbReference type="SUPFAM" id="SSF143011">
    <property type="entry name" value="RelE-like"/>
    <property type="match status" value="1"/>
</dbReference>
<evidence type="ECO:0000256" key="5">
    <source>
        <dbReference type="ARBA" id="ARBA00022801"/>
    </source>
</evidence>
<name>A0A261FCE0_9BIFI</name>
<organism evidence="8 9">
    <name type="scientific">Aeriscardovia aeriphila</name>
    <dbReference type="NCBI Taxonomy" id="218139"/>
    <lineage>
        <taxon>Bacteria</taxon>
        <taxon>Bacillati</taxon>
        <taxon>Actinomycetota</taxon>
        <taxon>Actinomycetes</taxon>
        <taxon>Bifidobacteriales</taxon>
        <taxon>Bifidobacteriaceae</taxon>
        <taxon>Aeriscardovia</taxon>
    </lineage>
</organism>
<evidence type="ECO:0000256" key="1">
    <source>
        <dbReference type="ARBA" id="ARBA00008172"/>
    </source>
</evidence>
<keyword evidence="3" id="KW-0540">Nuclease</keyword>
<reference evidence="8 9" key="1">
    <citation type="journal article" date="2017" name="BMC Genomics">
        <title>Comparative genomic and phylogenomic analyses of the Bifidobacteriaceae family.</title>
        <authorList>
            <person name="Lugli G.A."/>
            <person name="Milani C."/>
            <person name="Turroni F."/>
            <person name="Duranti S."/>
            <person name="Mancabelli L."/>
            <person name="Mangifesta M."/>
            <person name="Ferrario C."/>
            <person name="Modesto M."/>
            <person name="Mattarelli P."/>
            <person name="Jiri K."/>
            <person name="van Sinderen D."/>
            <person name="Ventura M."/>
        </authorList>
    </citation>
    <scope>NUCLEOTIDE SEQUENCE [LARGE SCALE GENOMIC DNA]</scope>
    <source>
        <strain evidence="8 9">LMG 21773</strain>
    </source>
</reference>